<sequence>MTVFITMKKSIVMQFLFISLSYIFEEATSAIFTSNSDTITLPQGTIKGSYDWFNNQRKFLGIPYASVTDRFQEPGSPPVWNGTLIANRGNVMCNQYAKILETTVGQEDCLVLNVYTPPSLEHEPFPVMVFIHGGGFYSGSNTELIYNPKFLVKEKVIVVTVNYRLGAFGFLCLGLPEAPGNVGLKDQIAALKWVQNNIAYFGGDPNSVTLFGESAGAVSVHLLLLTDSANGLFHRVILQSGSVLMPHNFSYRPIKSASNVASRLGYNTSDPTELLKIFRNSTANDIVKASNADQSNNAFAPYFFTPCVESNLTSQKPLITEQPTQLLHKLGLNVSIIIGFNDREGIYWATHYVSQTLDKLIAIFDSIIPNYLLFEDDNDKTTFIDDVVNFYFRNRTVTDGLIAYFTDCLVAYPLLVSCESFLRIPTRAVYNYYFKYDSFRNLNKFLTRLPTTPGACHGDELLYIFQPVVLSLLPPTSNDAAIINSMTTFWTNFAKTGITTNSMVSWRYSAEQLEFLEIDKEIKMRTLPNEDRMNFWRETFKKYGRK</sequence>
<proteinExistence type="predicted"/>
<gene>
    <name evidence="1" type="ORF">PYW08_002104</name>
</gene>
<protein>
    <submittedName>
        <fullName evidence="1">Uncharacterized protein</fullName>
    </submittedName>
</protein>
<organism evidence="1 2">
    <name type="scientific">Mythimna loreyi</name>
    <dbReference type="NCBI Taxonomy" id="667449"/>
    <lineage>
        <taxon>Eukaryota</taxon>
        <taxon>Metazoa</taxon>
        <taxon>Ecdysozoa</taxon>
        <taxon>Arthropoda</taxon>
        <taxon>Hexapoda</taxon>
        <taxon>Insecta</taxon>
        <taxon>Pterygota</taxon>
        <taxon>Neoptera</taxon>
        <taxon>Endopterygota</taxon>
        <taxon>Lepidoptera</taxon>
        <taxon>Glossata</taxon>
        <taxon>Ditrysia</taxon>
        <taxon>Noctuoidea</taxon>
        <taxon>Noctuidae</taxon>
        <taxon>Noctuinae</taxon>
        <taxon>Hadenini</taxon>
        <taxon>Mythimna</taxon>
    </lineage>
</organism>
<name>A0ACC2R1F1_9NEOP</name>
<dbReference type="EMBL" id="CM056788">
    <property type="protein sequence ID" value="KAJ8730691.1"/>
    <property type="molecule type" value="Genomic_DNA"/>
</dbReference>
<reference evidence="1" key="1">
    <citation type="submission" date="2023-03" db="EMBL/GenBank/DDBJ databases">
        <title>Chromosome-level genomes of two armyworms, Mythimna separata and Mythimna loreyi, provide insights into the biosynthesis and reception of sex pheromones.</title>
        <authorList>
            <person name="Zhao H."/>
        </authorList>
    </citation>
    <scope>NUCLEOTIDE SEQUENCE</scope>
    <source>
        <strain evidence="1">BeijingLab</strain>
    </source>
</reference>
<evidence type="ECO:0000313" key="1">
    <source>
        <dbReference type="EMBL" id="KAJ8730691.1"/>
    </source>
</evidence>
<comment type="caution">
    <text evidence="1">The sequence shown here is derived from an EMBL/GenBank/DDBJ whole genome shotgun (WGS) entry which is preliminary data.</text>
</comment>
<accession>A0ACC2R1F1</accession>
<dbReference type="Proteomes" id="UP001231649">
    <property type="component" value="Chromosome 12"/>
</dbReference>
<evidence type="ECO:0000313" key="2">
    <source>
        <dbReference type="Proteomes" id="UP001231649"/>
    </source>
</evidence>
<keyword evidence="2" id="KW-1185">Reference proteome</keyword>